<dbReference type="NCBIfam" id="TIGR00229">
    <property type="entry name" value="sensory_box"/>
    <property type="match status" value="1"/>
</dbReference>
<dbReference type="SMART" id="SM00448">
    <property type="entry name" value="REC"/>
    <property type="match status" value="1"/>
</dbReference>
<keyword evidence="5" id="KW-0808">Transferase</keyword>
<dbReference type="PROSITE" id="PS50112">
    <property type="entry name" value="PAS"/>
    <property type="match status" value="1"/>
</dbReference>
<dbReference type="Pfam" id="PF02518">
    <property type="entry name" value="HATPase_c"/>
    <property type="match status" value="1"/>
</dbReference>
<feature type="domain" description="Histidine kinase" evidence="9">
    <location>
        <begin position="564"/>
        <end position="788"/>
    </location>
</feature>
<dbReference type="InterPro" id="IPR013656">
    <property type="entry name" value="PAS_4"/>
</dbReference>
<dbReference type="PROSITE" id="PS50110">
    <property type="entry name" value="RESPONSE_REGULATORY"/>
    <property type="match status" value="1"/>
</dbReference>
<dbReference type="InterPro" id="IPR003661">
    <property type="entry name" value="HisK_dim/P_dom"/>
</dbReference>
<proteinExistence type="predicted"/>
<evidence type="ECO:0000313" key="13">
    <source>
        <dbReference type="EMBL" id="UTW05019.1"/>
    </source>
</evidence>
<evidence type="ECO:0000256" key="6">
    <source>
        <dbReference type="ARBA" id="ARBA00022777"/>
    </source>
</evidence>
<sequence>MFTMSKLFRRFFFIVLMIITMMFSAIYLYSVPLIQEQVFEIERNSARLALDNAFQLANKMHVNLENYREQALNAHKQRLKALVQLTEANLRQAYKALPQSGSFKNNRNLDAFKVLNHFSYDNDGYIWIADSQGEFITHPLPKFRDNTPSTFDTAAEKDILMSKIRSVIYEGEGFYHYKWQRLKDGPAAEKLTYIKYFPEWDLVIGSGLYLDDIETEVEQRKQNAITEVREALSQVRVAKTGYLFIFNKEGLLLTHPNSNIDQTNALSLRNPITGQPIVSELISVADTGQELRYKWDKPDDPGNYIYDKISLVRTLDGFGWYICSSVYVDELKHSSQLLSQRILTIALISTLLAICLAVFFISRITHPIKQLADTAERVRDGDLSAKSGIIRDDEIGLLAQTFDRMVTRLKSNIQTLDSKVKSRTLELAQLEERQRLILDALPAQIAYLDADLNYLFVNQGYADFFNKSKEEIINHPIGSILASGMMADIQDKVRRCLTGEKIVFEYQFKDRPVITKRMLIPDIDNNHNICGLVNLSLDITAEKDAERKLMEAQRMSATGQLAGGLAHDFNNLLSVILGNLLAATDHYKDATGLDRYLAPAIRASRRGADITGRLLSFARRQALTSRRVDLAILLPDTIELLQGSLPENIKIISTVSTPAIVTVDPNQLENAIINLALNARDAMPEGGEIGVSISACKLATDSAESGYDETVPAGEYVRLQVSDSGHGFTAQAMTQAYEPFYTTKSYSNGSGLGLSMVYGFIKQSRGFISIASTPGKGSAVTLLLPVNTQAEQPGDNTPPTAKLLSNANSNLTLLVEDDRDVRTIIRKQLISLGYAVIEAADSDEARNLIEALDHIDNLVSDISMPGPLNGLELADLMAEHHPAASIVLISGYAYDQLSDRSDLPCHTILKKPFSKEALKKAINSADKAR</sequence>
<dbReference type="Gene3D" id="3.30.565.10">
    <property type="entry name" value="Histidine kinase-like ATPase, C-terminal domain"/>
    <property type="match status" value="1"/>
</dbReference>
<dbReference type="InterPro" id="IPR001789">
    <property type="entry name" value="Sig_transdc_resp-reg_receiver"/>
</dbReference>
<feature type="domain" description="HAMP" evidence="12">
    <location>
        <begin position="362"/>
        <end position="414"/>
    </location>
</feature>
<feature type="modified residue" description="4-aspartylphosphate" evidence="7">
    <location>
        <position position="861"/>
    </location>
</feature>
<dbReference type="InterPro" id="IPR011006">
    <property type="entry name" value="CheY-like_superfamily"/>
</dbReference>
<dbReference type="SMART" id="SM00387">
    <property type="entry name" value="HATPase_c"/>
    <property type="match status" value="1"/>
</dbReference>
<evidence type="ECO:0000256" key="1">
    <source>
        <dbReference type="ARBA" id="ARBA00000085"/>
    </source>
</evidence>
<dbReference type="SUPFAM" id="SSF52172">
    <property type="entry name" value="CheY-like"/>
    <property type="match status" value="1"/>
</dbReference>
<dbReference type="InterPro" id="IPR036097">
    <property type="entry name" value="HisK_dim/P_sf"/>
</dbReference>
<dbReference type="PANTHER" id="PTHR43065">
    <property type="entry name" value="SENSOR HISTIDINE KINASE"/>
    <property type="match status" value="1"/>
</dbReference>
<dbReference type="InterPro" id="IPR000014">
    <property type="entry name" value="PAS"/>
</dbReference>
<dbReference type="EC" id="2.7.13.3" evidence="3"/>
<keyword evidence="14" id="KW-1185">Reference proteome</keyword>
<dbReference type="PROSITE" id="PS50885">
    <property type="entry name" value="HAMP"/>
    <property type="match status" value="1"/>
</dbReference>
<evidence type="ECO:0000259" key="10">
    <source>
        <dbReference type="PROSITE" id="PS50110"/>
    </source>
</evidence>
<comment type="subcellular location">
    <subcellularLocation>
        <location evidence="2">Membrane</location>
    </subcellularLocation>
</comment>
<keyword evidence="6" id="KW-0418">Kinase</keyword>
<protein>
    <recommendedName>
        <fullName evidence="3">histidine kinase</fullName>
        <ecNumber evidence="3">2.7.13.3</ecNumber>
    </recommendedName>
</protein>
<dbReference type="SMART" id="SM00388">
    <property type="entry name" value="HisKA"/>
    <property type="match status" value="1"/>
</dbReference>
<dbReference type="Gene3D" id="6.10.340.10">
    <property type="match status" value="1"/>
</dbReference>
<evidence type="ECO:0000259" key="12">
    <source>
        <dbReference type="PROSITE" id="PS50885"/>
    </source>
</evidence>
<evidence type="ECO:0000256" key="3">
    <source>
        <dbReference type="ARBA" id="ARBA00012438"/>
    </source>
</evidence>
<dbReference type="CDD" id="cd00130">
    <property type="entry name" value="PAS"/>
    <property type="match status" value="1"/>
</dbReference>
<dbReference type="PROSITE" id="PS50109">
    <property type="entry name" value="HIS_KIN"/>
    <property type="match status" value="1"/>
</dbReference>
<dbReference type="SUPFAM" id="SSF47384">
    <property type="entry name" value="Homodimeric domain of signal transducing histidine kinase"/>
    <property type="match status" value="1"/>
</dbReference>
<dbReference type="CDD" id="cd00082">
    <property type="entry name" value="HisKA"/>
    <property type="match status" value="1"/>
</dbReference>
<organism evidence="13 14">
    <name type="scientific">Amphritea atlantica</name>
    <dbReference type="NCBI Taxonomy" id="355243"/>
    <lineage>
        <taxon>Bacteria</taxon>
        <taxon>Pseudomonadati</taxon>
        <taxon>Pseudomonadota</taxon>
        <taxon>Gammaproteobacteria</taxon>
        <taxon>Oceanospirillales</taxon>
        <taxon>Oceanospirillaceae</taxon>
        <taxon>Amphritea</taxon>
    </lineage>
</organism>
<dbReference type="Pfam" id="PF08269">
    <property type="entry name" value="dCache_2"/>
    <property type="match status" value="1"/>
</dbReference>
<accession>A0ABY5GZ25</accession>
<dbReference type="SMART" id="SM00304">
    <property type="entry name" value="HAMP"/>
    <property type="match status" value="1"/>
</dbReference>
<dbReference type="InterPro" id="IPR004358">
    <property type="entry name" value="Sig_transdc_His_kin-like_C"/>
</dbReference>
<dbReference type="InterPro" id="IPR036890">
    <property type="entry name" value="HATPase_C_sf"/>
</dbReference>
<keyword evidence="4 7" id="KW-0597">Phosphoprotein</keyword>
<evidence type="ECO:0000256" key="2">
    <source>
        <dbReference type="ARBA" id="ARBA00004370"/>
    </source>
</evidence>
<evidence type="ECO:0000259" key="11">
    <source>
        <dbReference type="PROSITE" id="PS50112"/>
    </source>
</evidence>
<evidence type="ECO:0000256" key="5">
    <source>
        <dbReference type="ARBA" id="ARBA00022679"/>
    </source>
</evidence>
<keyword evidence="8" id="KW-1133">Transmembrane helix</keyword>
<dbReference type="Pfam" id="PF00672">
    <property type="entry name" value="HAMP"/>
    <property type="match status" value="1"/>
</dbReference>
<keyword evidence="8" id="KW-0472">Membrane</keyword>
<dbReference type="PRINTS" id="PR00344">
    <property type="entry name" value="BCTRLSENSOR"/>
</dbReference>
<comment type="catalytic activity">
    <reaction evidence="1">
        <text>ATP + protein L-histidine = ADP + protein N-phospho-L-histidine.</text>
        <dbReference type="EC" id="2.7.13.3"/>
    </reaction>
</comment>
<dbReference type="PANTHER" id="PTHR43065:SF42">
    <property type="entry name" value="TWO-COMPONENT SENSOR PPRA"/>
    <property type="match status" value="1"/>
</dbReference>
<dbReference type="EMBL" id="CP073344">
    <property type="protein sequence ID" value="UTW05019.1"/>
    <property type="molecule type" value="Genomic_DNA"/>
</dbReference>
<dbReference type="SUPFAM" id="SSF55785">
    <property type="entry name" value="PYP-like sensor domain (PAS domain)"/>
    <property type="match status" value="1"/>
</dbReference>
<dbReference type="CDD" id="cd06225">
    <property type="entry name" value="HAMP"/>
    <property type="match status" value="1"/>
</dbReference>
<dbReference type="Gene3D" id="3.30.450.20">
    <property type="entry name" value="PAS domain"/>
    <property type="match status" value="3"/>
</dbReference>
<evidence type="ECO:0000256" key="7">
    <source>
        <dbReference type="PROSITE-ProRule" id="PRU00169"/>
    </source>
</evidence>
<dbReference type="InterPro" id="IPR005467">
    <property type="entry name" value="His_kinase_dom"/>
</dbReference>
<dbReference type="SUPFAM" id="SSF158472">
    <property type="entry name" value="HAMP domain-like"/>
    <property type="match status" value="1"/>
</dbReference>
<dbReference type="InterPro" id="IPR004010">
    <property type="entry name" value="Double_Cache_2"/>
</dbReference>
<dbReference type="InterPro" id="IPR035965">
    <property type="entry name" value="PAS-like_dom_sf"/>
</dbReference>
<reference evidence="13" key="1">
    <citation type="submission" date="2021-04" db="EMBL/GenBank/DDBJ databases">
        <title>Oceanospirillales bacteria with DddD are important DMSP degraders in coastal seawater.</title>
        <authorList>
            <person name="Liu J."/>
        </authorList>
    </citation>
    <scope>NUCLEOTIDE SEQUENCE</scope>
    <source>
        <strain evidence="13">GY6</strain>
    </source>
</reference>
<dbReference type="SUPFAM" id="SSF55874">
    <property type="entry name" value="ATPase domain of HSP90 chaperone/DNA topoisomerase II/histidine kinase"/>
    <property type="match status" value="1"/>
</dbReference>
<evidence type="ECO:0000259" key="9">
    <source>
        <dbReference type="PROSITE" id="PS50109"/>
    </source>
</evidence>
<dbReference type="CDD" id="cd12912">
    <property type="entry name" value="PDC2_MCP_like"/>
    <property type="match status" value="1"/>
</dbReference>
<evidence type="ECO:0000313" key="14">
    <source>
        <dbReference type="Proteomes" id="UP001059950"/>
    </source>
</evidence>
<dbReference type="Pfam" id="PF00072">
    <property type="entry name" value="Response_reg"/>
    <property type="match status" value="1"/>
</dbReference>
<dbReference type="Gene3D" id="3.40.50.2300">
    <property type="match status" value="1"/>
</dbReference>
<feature type="transmembrane region" description="Helical" evidence="8">
    <location>
        <begin position="12"/>
        <end position="30"/>
    </location>
</feature>
<dbReference type="Proteomes" id="UP001059950">
    <property type="component" value="Chromosome"/>
</dbReference>
<dbReference type="InterPro" id="IPR003594">
    <property type="entry name" value="HATPase_dom"/>
</dbReference>
<evidence type="ECO:0000256" key="8">
    <source>
        <dbReference type="SAM" id="Phobius"/>
    </source>
</evidence>
<feature type="domain" description="Response regulatory" evidence="10">
    <location>
        <begin position="811"/>
        <end position="926"/>
    </location>
</feature>
<feature type="domain" description="PAS" evidence="11">
    <location>
        <begin position="430"/>
        <end position="500"/>
    </location>
</feature>
<dbReference type="CDD" id="cd18774">
    <property type="entry name" value="PDC2_HK_sensor"/>
    <property type="match status" value="1"/>
</dbReference>
<dbReference type="InterPro" id="IPR003660">
    <property type="entry name" value="HAMP_dom"/>
</dbReference>
<keyword evidence="8" id="KW-0812">Transmembrane</keyword>
<evidence type="ECO:0000256" key="4">
    <source>
        <dbReference type="ARBA" id="ARBA00022553"/>
    </source>
</evidence>
<gene>
    <name evidence="13" type="ORF">KDX31_08485</name>
</gene>
<dbReference type="Gene3D" id="1.10.287.130">
    <property type="match status" value="1"/>
</dbReference>
<name>A0ABY5GZ25_9GAMM</name>
<dbReference type="SMART" id="SM00091">
    <property type="entry name" value="PAS"/>
    <property type="match status" value="1"/>
</dbReference>
<dbReference type="Pfam" id="PF08448">
    <property type="entry name" value="PAS_4"/>
    <property type="match status" value="1"/>
</dbReference>